<feature type="binding site" evidence="2">
    <location>
        <position position="164"/>
    </location>
    <ligand>
        <name>Mn(2+)</name>
        <dbReference type="ChEBI" id="CHEBI:29035"/>
        <label>2</label>
    </ligand>
</feature>
<dbReference type="InterPro" id="IPR011650">
    <property type="entry name" value="Peptidase_M20_dimer"/>
</dbReference>
<feature type="binding site" evidence="2">
    <location>
        <position position="138"/>
    </location>
    <ligand>
        <name>Mn(2+)</name>
        <dbReference type="ChEBI" id="CHEBI:29035"/>
        <label>2</label>
    </ligand>
</feature>
<dbReference type="NCBIfam" id="TIGR01891">
    <property type="entry name" value="amidohydrolases"/>
    <property type="match status" value="1"/>
</dbReference>
<evidence type="ECO:0000256" key="1">
    <source>
        <dbReference type="ARBA" id="ARBA00022801"/>
    </source>
</evidence>
<dbReference type="InterPro" id="IPR036264">
    <property type="entry name" value="Bact_exopeptidase_dim_dom"/>
</dbReference>
<name>A0A1G8XJP8_9FIRM</name>
<evidence type="ECO:0000313" key="5">
    <source>
        <dbReference type="Proteomes" id="UP000198718"/>
    </source>
</evidence>
<feature type="domain" description="Peptidase M20 dimerisation" evidence="3">
    <location>
        <begin position="187"/>
        <end position="284"/>
    </location>
</feature>
<evidence type="ECO:0000313" key="4">
    <source>
        <dbReference type="EMBL" id="SDJ90862.1"/>
    </source>
</evidence>
<dbReference type="STRING" id="393762.SAMN05660472_00245"/>
<dbReference type="PANTHER" id="PTHR11014">
    <property type="entry name" value="PEPTIDASE M20 FAMILY MEMBER"/>
    <property type="match status" value="1"/>
</dbReference>
<dbReference type="GO" id="GO:0046872">
    <property type="term" value="F:metal ion binding"/>
    <property type="evidence" value="ECO:0007669"/>
    <property type="project" value="UniProtKB-KW"/>
</dbReference>
<evidence type="ECO:0000259" key="3">
    <source>
        <dbReference type="Pfam" id="PF07687"/>
    </source>
</evidence>
<feature type="binding site" evidence="2">
    <location>
        <position position="104"/>
    </location>
    <ligand>
        <name>Mn(2+)</name>
        <dbReference type="ChEBI" id="CHEBI:29035"/>
        <label>2</label>
    </ligand>
</feature>
<comment type="cofactor">
    <cofactor evidence="2">
        <name>Mn(2+)</name>
        <dbReference type="ChEBI" id="CHEBI:29035"/>
    </cofactor>
    <text evidence="2">The Mn(2+) ion enhances activity.</text>
</comment>
<organism evidence="4 5">
    <name type="scientific">Natronincola ferrireducens</name>
    <dbReference type="NCBI Taxonomy" id="393762"/>
    <lineage>
        <taxon>Bacteria</taxon>
        <taxon>Bacillati</taxon>
        <taxon>Bacillota</taxon>
        <taxon>Clostridia</taxon>
        <taxon>Peptostreptococcales</taxon>
        <taxon>Natronincolaceae</taxon>
        <taxon>Natronincola</taxon>
    </lineage>
</organism>
<keyword evidence="2" id="KW-0464">Manganese</keyword>
<dbReference type="EMBL" id="FNFP01000001">
    <property type="protein sequence ID" value="SDJ90862.1"/>
    <property type="molecule type" value="Genomic_DNA"/>
</dbReference>
<evidence type="ECO:0000256" key="2">
    <source>
        <dbReference type="PIRSR" id="PIRSR005962-1"/>
    </source>
</evidence>
<dbReference type="InterPro" id="IPR002933">
    <property type="entry name" value="Peptidase_M20"/>
</dbReference>
<dbReference type="GO" id="GO:0050118">
    <property type="term" value="F:N-acetyldiaminopimelate deacetylase activity"/>
    <property type="evidence" value="ECO:0007669"/>
    <property type="project" value="UniProtKB-ARBA"/>
</dbReference>
<dbReference type="InterPro" id="IPR017439">
    <property type="entry name" value="Amidohydrolase"/>
</dbReference>
<reference evidence="4 5" key="1">
    <citation type="submission" date="2016-10" db="EMBL/GenBank/DDBJ databases">
        <authorList>
            <person name="de Groot N.N."/>
        </authorList>
    </citation>
    <scope>NUCLEOTIDE SEQUENCE [LARGE SCALE GENOMIC DNA]</scope>
    <source>
        <strain evidence="4 5">DSM 18346</strain>
    </source>
</reference>
<dbReference type="Gene3D" id="3.40.630.10">
    <property type="entry name" value="Zn peptidases"/>
    <property type="match status" value="1"/>
</dbReference>
<feature type="binding site" evidence="2">
    <location>
        <position position="363"/>
    </location>
    <ligand>
        <name>Mn(2+)</name>
        <dbReference type="ChEBI" id="CHEBI:29035"/>
        <label>2</label>
    </ligand>
</feature>
<dbReference type="SUPFAM" id="SSF53187">
    <property type="entry name" value="Zn-dependent exopeptidases"/>
    <property type="match status" value="1"/>
</dbReference>
<accession>A0A1G8XJP8</accession>
<dbReference type="Proteomes" id="UP000198718">
    <property type="component" value="Unassembled WGS sequence"/>
</dbReference>
<dbReference type="Pfam" id="PF01546">
    <property type="entry name" value="Peptidase_M20"/>
    <property type="match status" value="1"/>
</dbReference>
<dbReference type="Gene3D" id="3.30.70.360">
    <property type="match status" value="1"/>
</dbReference>
<proteinExistence type="predicted"/>
<protein>
    <submittedName>
        <fullName evidence="4">Amidohydrolase</fullName>
    </submittedName>
</protein>
<dbReference type="OrthoDB" id="9776731at2"/>
<dbReference type="PIRSF" id="PIRSF005962">
    <property type="entry name" value="Pept_M20D_amidohydro"/>
    <property type="match status" value="1"/>
</dbReference>
<dbReference type="CDD" id="cd03886">
    <property type="entry name" value="M20_Acy1"/>
    <property type="match status" value="1"/>
</dbReference>
<dbReference type="FunFam" id="3.30.70.360:FF:000001">
    <property type="entry name" value="N-acetyldiaminopimelate deacetylase"/>
    <property type="match status" value="1"/>
</dbReference>
<dbReference type="SUPFAM" id="SSF55031">
    <property type="entry name" value="Bacterial exopeptidase dimerisation domain"/>
    <property type="match status" value="1"/>
</dbReference>
<dbReference type="PANTHER" id="PTHR11014:SF63">
    <property type="entry name" value="METALLOPEPTIDASE, PUTATIVE (AFU_ORTHOLOGUE AFUA_6G09600)-RELATED"/>
    <property type="match status" value="1"/>
</dbReference>
<keyword evidence="2" id="KW-0479">Metal-binding</keyword>
<dbReference type="GO" id="GO:0019877">
    <property type="term" value="P:diaminopimelate biosynthetic process"/>
    <property type="evidence" value="ECO:0007669"/>
    <property type="project" value="UniProtKB-ARBA"/>
</dbReference>
<keyword evidence="5" id="KW-1185">Reference proteome</keyword>
<dbReference type="Pfam" id="PF07687">
    <property type="entry name" value="M20_dimer"/>
    <property type="match status" value="1"/>
</dbReference>
<feature type="binding site" evidence="2">
    <location>
        <position position="102"/>
    </location>
    <ligand>
        <name>Mn(2+)</name>
        <dbReference type="ChEBI" id="CHEBI:29035"/>
        <label>2</label>
    </ligand>
</feature>
<sequence>MESIRSLMEKYKEELIEIRQDFHMNPELSFKEYRTTEKIKELLVKYNIEIVDIGIETGVIGLLRGKEEGPTIALRGDIDALPIFEENNVPYKSRVEGVMHACGHDVHATSLLGAAMILSELRDEIKGNVKFIFQPAEEVNKGAKLLVEKGVMENPKVDAVFGLHNHPDIPAGKVGVKLGGLMAAVDTIRVQVKGVGGHGAIPNRTIDPIVASSAIIMGLQSVVSRNVNPLEAAVVSIGTINAGIANNVIPEEVRMTGTVRSFSKELRKELPSLLERNIENSAKAYGAEATLEYIFDLPAVINEEEMYKLGVAAVSEICTPEGIVDPIPSMGGEDFSIYMEKAPGCFYWLGVGNQEKECVYQWHNPKFNIDEDALPIGSGILAESVMKAIDYFIAKNKR</sequence>
<dbReference type="AlphaFoldDB" id="A0A1G8XJP8"/>
<keyword evidence="1 4" id="KW-0378">Hydrolase</keyword>
<gene>
    <name evidence="4" type="ORF">SAMN05660472_00245</name>
</gene>